<dbReference type="RefSeq" id="WP_058717027.1">
    <property type="nucleotide sequence ID" value="NZ_LDTC01000072.1"/>
</dbReference>
<dbReference type="EMBL" id="LDTC01000072">
    <property type="protein sequence ID" value="KTW12357.1"/>
    <property type="molecule type" value="Genomic_DNA"/>
</dbReference>
<proteinExistence type="predicted"/>
<accession>A0A147J7U5</accession>
<reference evidence="1 2" key="1">
    <citation type="journal article" date="2016" name="Front. Microbiol.">
        <title>Genomic Resource of Rice Seed Associated Bacteria.</title>
        <authorList>
            <person name="Midha S."/>
            <person name="Bansal K."/>
            <person name="Sharma S."/>
            <person name="Kumar N."/>
            <person name="Patil P.P."/>
            <person name="Chaudhry V."/>
            <person name="Patil P.B."/>
        </authorList>
    </citation>
    <scope>NUCLEOTIDE SEQUENCE [LARGE SCALE GENOMIC DNA]</scope>
    <source>
        <strain evidence="1 2">NS258</strain>
    </source>
</reference>
<evidence type="ECO:0000313" key="2">
    <source>
        <dbReference type="Proteomes" id="UP000074410"/>
    </source>
</evidence>
<evidence type="ECO:0000313" key="1">
    <source>
        <dbReference type="EMBL" id="KTW12357.1"/>
    </source>
</evidence>
<gene>
    <name evidence="1" type="ORF">NS258_10455</name>
</gene>
<sequence>MKRRRFPLVFRVSAILLLTALIAGQWWQRLPAGSIAGWVPAMAEVYCPAAAIHRSGIIADSARTLDDWGYAVIGNAIFRDGRDRCRVRKGRSAGAERSPGDK</sequence>
<name>A0A147J7U5_9SPHN</name>
<dbReference type="AlphaFoldDB" id="A0A147J7U5"/>
<dbReference type="PATRIC" id="fig|33051.5.peg.3212"/>
<comment type="caution">
    <text evidence="1">The sequence shown here is derived from an EMBL/GenBank/DDBJ whole genome shotgun (WGS) entry which is preliminary data.</text>
</comment>
<protein>
    <submittedName>
        <fullName evidence="1">Uncharacterized protein</fullName>
    </submittedName>
</protein>
<dbReference type="Proteomes" id="UP000074410">
    <property type="component" value="Unassembled WGS sequence"/>
</dbReference>
<organism evidence="1 2">
    <name type="scientific">Sphingomonas sanguinis</name>
    <dbReference type="NCBI Taxonomy" id="33051"/>
    <lineage>
        <taxon>Bacteria</taxon>
        <taxon>Pseudomonadati</taxon>
        <taxon>Pseudomonadota</taxon>
        <taxon>Alphaproteobacteria</taxon>
        <taxon>Sphingomonadales</taxon>
        <taxon>Sphingomonadaceae</taxon>
        <taxon>Sphingomonas</taxon>
    </lineage>
</organism>